<accession>A0A0J1CZ41</accession>
<evidence type="ECO:0000313" key="3">
    <source>
        <dbReference type="Proteomes" id="UP000035963"/>
    </source>
</evidence>
<dbReference type="PRINTS" id="PR00778">
    <property type="entry name" value="HTHARSR"/>
</dbReference>
<dbReference type="SMART" id="SM00418">
    <property type="entry name" value="HTH_ARSR"/>
    <property type="match status" value="1"/>
</dbReference>
<dbReference type="InterPro" id="IPR036388">
    <property type="entry name" value="WH-like_DNA-bd_sf"/>
</dbReference>
<dbReference type="CDD" id="cd00090">
    <property type="entry name" value="HTH_ARSR"/>
    <property type="match status" value="1"/>
</dbReference>
<dbReference type="GO" id="GO:0032791">
    <property type="term" value="F:lead ion binding"/>
    <property type="evidence" value="ECO:0007669"/>
    <property type="project" value="TreeGrafter"/>
</dbReference>
<organism evidence="2 3">
    <name type="scientific">Caballeronia mineralivorans PML1(12)</name>
    <dbReference type="NCBI Taxonomy" id="908627"/>
    <lineage>
        <taxon>Bacteria</taxon>
        <taxon>Pseudomonadati</taxon>
        <taxon>Pseudomonadota</taxon>
        <taxon>Betaproteobacteria</taxon>
        <taxon>Burkholderiales</taxon>
        <taxon>Burkholderiaceae</taxon>
        <taxon>Caballeronia</taxon>
    </lineage>
</organism>
<dbReference type="GO" id="GO:0003677">
    <property type="term" value="F:DNA binding"/>
    <property type="evidence" value="ECO:0007669"/>
    <property type="project" value="TreeGrafter"/>
</dbReference>
<dbReference type="RefSeq" id="WP_047847048.1">
    <property type="nucleotide sequence ID" value="NZ_AEJF01000085.1"/>
</dbReference>
<dbReference type="InterPro" id="IPR036390">
    <property type="entry name" value="WH_DNA-bd_sf"/>
</dbReference>
<dbReference type="Pfam" id="PF12840">
    <property type="entry name" value="HTH_20"/>
    <property type="match status" value="1"/>
</dbReference>
<dbReference type="GO" id="GO:0097063">
    <property type="term" value="F:cadmium ion sensor activity"/>
    <property type="evidence" value="ECO:0007669"/>
    <property type="project" value="TreeGrafter"/>
</dbReference>
<reference evidence="2 3" key="1">
    <citation type="journal article" date="2015" name="Genome Announc.">
        <title>Draft Genome Sequence of Burkholderia sp. Strain PML1(12), an Ectomycorrhizosphere-Inhabiting Bacterium with Effective Mineral-Weathering Ability.</title>
        <authorList>
            <person name="Uroz S."/>
            <person name="Oger P."/>
        </authorList>
    </citation>
    <scope>NUCLEOTIDE SEQUENCE [LARGE SCALE GENOMIC DNA]</scope>
    <source>
        <strain evidence="3">PML1(12)</strain>
    </source>
</reference>
<dbReference type="SUPFAM" id="SSF46785">
    <property type="entry name" value="Winged helix' DNA-binding domain"/>
    <property type="match status" value="1"/>
</dbReference>
<dbReference type="GO" id="GO:0046686">
    <property type="term" value="P:response to cadmium ion"/>
    <property type="evidence" value="ECO:0007669"/>
    <property type="project" value="TreeGrafter"/>
</dbReference>
<name>A0A0J1CZ41_9BURK</name>
<sequence>MSRHPAVSSAAFLIADPTRATMLMVLADGRAQPAGELAYAAGVTAQTASSHLAKLLAGGLLSVETEGRHRYYRLAGSHVALALENLASIAPGGTVRRMPRNREARDLQFARCCYDHLAGGLGVAVTKALEDRALIVAAEDKQFKVTADGIEWFSRMGLDMAALKPTRRGLARQCLDWTERRHHLAGPLGVAFMTQLCAKGWVRRVKNSRAVQVTPKGWAGLKEELDVDERSVQVRLLAASTKEGRSR</sequence>
<keyword evidence="3" id="KW-1185">Reference proteome</keyword>
<proteinExistence type="predicted"/>
<dbReference type="GO" id="GO:0010288">
    <property type="term" value="P:response to lead ion"/>
    <property type="evidence" value="ECO:0007669"/>
    <property type="project" value="TreeGrafter"/>
</dbReference>
<evidence type="ECO:0000259" key="1">
    <source>
        <dbReference type="PROSITE" id="PS50987"/>
    </source>
</evidence>
<protein>
    <submittedName>
        <fullName evidence="2">ArsR family transcriptional regulator</fullName>
    </submittedName>
</protein>
<dbReference type="PANTHER" id="PTHR39168">
    <property type="entry name" value="TRANSCRIPTIONAL REGULATOR-RELATED"/>
    <property type="match status" value="1"/>
</dbReference>
<dbReference type="OrthoDB" id="9797716at2"/>
<dbReference type="Gene3D" id="1.10.10.10">
    <property type="entry name" value="Winged helix-like DNA-binding domain superfamily/Winged helix DNA-binding domain"/>
    <property type="match status" value="1"/>
</dbReference>
<comment type="caution">
    <text evidence="2">The sequence shown here is derived from an EMBL/GenBank/DDBJ whole genome shotgun (WGS) entry which is preliminary data.</text>
</comment>
<dbReference type="AlphaFoldDB" id="A0A0J1CZ41"/>
<dbReference type="InterPro" id="IPR052543">
    <property type="entry name" value="HTH_Metal-responsive_Reg"/>
</dbReference>
<dbReference type="InterPro" id="IPR001845">
    <property type="entry name" value="HTH_ArsR_DNA-bd_dom"/>
</dbReference>
<dbReference type="PROSITE" id="PS50987">
    <property type="entry name" value="HTH_ARSR_2"/>
    <property type="match status" value="1"/>
</dbReference>
<dbReference type="Proteomes" id="UP000035963">
    <property type="component" value="Unassembled WGS sequence"/>
</dbReference>
<feature type="domain" description="HTH arsR-type" evidence="1">
    <location>
        <begin position="1"/>
        <end position="94"/>
    </location>
</feature>
<gene>
    <name evidence="2" type="ORF">EOS_12995</name>
</gene>
<dbReference type="InterPro" id="IPR011991">
    <property type="entry name" value="ArsR-like_HTH"/>
</dbReference>
<evidence type="ECO:0000313" key="2">
    <source>
        <dbReference type="EMBL" id="KLU25794.1"/>
    </source>
</evidence>
<dbReference type="EMBL" id="AEJF01000085">
    <property type="protein sequence ID" value="KLU25794.1"/>
    <property type="molecule type" value="Genomic_DNA"/>
</dbReference>
<dbReference type="PANTHER" id="PTHR39168:SF1">
    <property type="entry name" value="TRANSCRIPTIONAL REGULATORY PROTEIN"/>
    <property type="match status" value="1"/>
</dbReference>
<dbReference type="PATRIC" id="fig|908627.4.peg.2894"/>
<dbReference type="GO" id="GO:0003700">
    <property type="term" value="F:DNA-binding transcription factor activity"/>
    <property type="evidence" value="ECO:0007669"/>
    <property type="project" value="InterPro"/>
</dbReference>